<dbReference type="AlphaFoldDB" id="A0A101NWD4"/>
<evidence type="ECO:0000313" key="7">
    <source>
        <dbReference type="Proteomes" id="UP000053127"/>
    </source>
</evidence>
<dbReference type="InterPro" id="IPR047923">
    <property type="entry name" value="ArpA-like"/>
</dbReference>
<dbReference type="Proteomes" id="UP000053127">
    <property type="component" value="Unassembled WGS sequence"/>
</dbReference>
<dbReference type="PRINTS" id="PR00455">
    <property type="entry name" value="HTHTETR"/>
</dbReference>
<dbReference type="GO" id="GO:0003700">
    <property type="term" value="F:DNA-binding transcription factor activity"/>
    <property type="evidence" value="ECO:0007669"/>
    <property type="project" value="TreeGrafter"/>
</dbReference>
<dbReference type="Pfam" id="PF21935">
    <property type="entry name" value="TetR_C_45"/>
    <property type="match status" value="1"/>
</dbReference>
<reference evidence="6 7" key="1">
    <citation type="submission" date="2015-10" db="EMBL/GenBank/DDBJ databases">
        <title>Draft genome sequence of Streptomyces yokosukanensis DSM 40224, type strain for the species Streptomyces yokosukanensis.</title>
        <authorList>
            <person name="Ruckert C."/>
            <person name="Winkler A."/>
            <person name="Kalinowski J."/>
            <person name="Kampfer P."/>
            <person name="Glaeser S."/>
        </authorList>
    </citation>
    <scope>NUCLEOTIDE SEQUENCE [LARGE SCALE GENOMIC DNA]</scope>
    <source>
        <strain evidence="6 7">DSM 40224</strain>
    </source>
</reference>
<dbReference type="InterPro" id="IPR001647">
    <property type="entry name" value="HTH_TetR"/>
</dbReference>
<evidence type="ECO:0000256" key="2">
    <source>
        <dbReference type="ARBA" id="ARBA00023125"/>
    </source>
</evidence>
<dbReference type="STRING" id="67386.AQI95_34815"/>
<dbReference type="InterPro" id="IPR050109">
    <property type="entry name" value="HTH-type_TetR-like_transc_reg"/>
</dbReference>
<dbReference type="InterPro" id="IPR023772">
    <property type="entry name" value="DNA-bd_HTH_TetR-type_CS"/>
</dbReference>
<sequence>MQARSERTRRKLIQAGARQFNEHGYASATLGRIAADTGLTKGALYFHFASKEVLADAVQQEGSARLVEFLRRREESGAPPVQVLIDMTHWLSRALREDPMVGAGLRIAHECADREPPVTDFYRAWDREVLRLLRRAGEADALRAAGRGEGAATLLWAMVCGLAAVAKALPAEELNQRLAASWDLLLTVLVPQDEAARYRTHAPDVLGDLAEAA</sequence>
<evidence type="ECO:0000256" key="1">
    <source>
        <dbReference type="ARBA" id="ARBA00023015"/>
    </source>
</evidence>
<name>A0A101NWD4_9ACTN</name>
<feature type="DNA-binding region" description="H-T-H motif" evidence="4">
    <location>
        <begin position="29"/>
        <end position="48"/>
    </location>
</feature>
<dbReference type="InterPro" id="IPR036271">
    <property type="entry name" value="Tet_transcr_reg_TetR-rel_C_sf"/>
</dbReference>
<gene>
    <name evidence="6" type="ORF">AQI95_34815</name>
</gene>
<evidence type="ECO:0000256" key="3">
    <source>
        <dbReference type="ARBA" id="ARBA00023163"/>
    </source>
</evidence>
<keyword evidence="3" id="KW-0804">Transcription</keyword>
<dbReference type="Gene3D" id="1.10.357.10">
    <property type="entry name" value="Tetracycline Repressor, domain 2"/>
    <property type="match status" value="1"/>
</dbReference>
<dbReference type="Pfam" id="PF00440">
    <property type="entry name" value="TetR_N"/>
    <property type="match status" value="1"/>
</dbReference>
<proteinExistence type="predicted"/>
<dbReference type="PROSITE" id="PS01081">
    <property type="entry name" value="HTH_TETR_1"/>
    <property type="match status" value="1"/>
</dbReference>
<feature type="domain" description="HTH tetR-type" evidence="5">
    <location>
        <begin position="6"/>
        <end position="66"/>
    </location>
</feature>
<organism evidence="6 7">
    <name type="scientific">Streptomyces yokosukanensis</name>
    <dbReference type="NCBI Taxonomy" id="67386"/>
    <lineage>
        <taxon>Bacteria</taxon>
        <taxon>Bacillati</taxon>
        <taxon>Actinomycetota</taxon>
        <taxon>Actinomycetes</taxon>
        <taxon>Kitasatosporales</taxon>
        <taxon>Streptomycetaceae</taxon>
        <taxon>Streptomyces</taxon>
    </lineage>
</organism>
<dbReference type="PANTHER" id="PTHR30055:SF234">
    <property type="entry name" value="HTH-TYPE TRANSCRIPTIONAL REGULATOR BETI"/>
    <property type="match status" value="1"/>
</dbReference>
<dbReference type="PROSITE" id="PS50977">
    <property type="entry name" value="HTH_TETR_2"/>
    <property type="match status" value="1"/>
</dbReference>
<dbReference type="InterPro" id="IPR009057">
    <property type="entry name" value="Homeodomain-like_sf"/>
</dbReference>
<dbReference type="InterPro" id="IPR054126">
    <property type="entry name" value="CprB_TetR_C"/>
</dbReference>
<dbReference type="RefSeq" id="WP_067133502.1">
    <property type="nucleotide sequence ID" value="NZ_JBFACD010000065.1"/>
</dbReference>
<protein>
    <recommendedName>
        <fullName evidence="5">HTH tetR-type domain-containing protein</fullName>
    </recommendedName>
</protein>
<comment type="caution">
    <text evidence="6">The sequence shown here is derived from an EMBL/GenBank/DDBJ whole genome shotgun (WGS) entry which is preliminary data.</text>
</comment>
<accession>A0A101NWD4</accession>
<dbReference type="GO" id="GO:0000976">
    <property type="term" value="F:transcription cis-regulatory region binding"/>
    <property type="evidence" value="ECO:0007669"/>
    <property type="project" value="TreeGrafter"/>
</dbReference>
<dbReference type="PANTHER" id="PTHR30055">
    <property type="entry name" value="HTH-TYPE TRANSCRIPTIONAL REGULATOR RUTR"/>
    <property type="match status" value="1"/>
</dbReference>
<keyword evidence="7" id="KW-1185">Reference proteome</keyword>
<keyword evidence="1" id="KW-0805">Transcription regulation</keyword>
<evidence type="ECO:0000256" key="4">
    <source>
        <dbReference type="PROSITE-ProRule" id="PRU00335"/>
    </source>
</evidence>
<dbReference type="SUPFAM" id="SSF48498">
    <property type="entry name" value="Tetracyclin repressor-like, C-terminal domain"/>
    <property type="match status" value="1"/>
</dbReference>
<dbReference type="EMBL" id="LMWN01000049">
    <property type="protein sequence ID" value="KUN00468.1"/>
    <property type="molecule type" value="Genomic_DNA"/>
</dbReference>
<dbReference type="SUPFAM" id="SSF46689">
    <property type="entry name" value="Homeodomain-like"/>
    <property type="match status" value="1"/>
</dbReference>
<evidence type="ECO:0000259" key="5">
    <source>
        <dbReference type="PROSITE" id="PS50977"/>
    </source>
</evidence>
<dbReference type="NCBIfam" id="NF041196">
    <property type="entry name" value="ScbR_bind_reg"/>
    <property type="match status" value="1"/>
</dbReference>
<keyword evidence="2 4" id="KW-0238">DNA-binding</keyword>
<evidence type="ECO:0000313" key="6">
    <source>
        <dbReference type="EMBL" id="KUN00468.1"/>
    </source>
</evidence>
<dbReference type="OrthoDB" id="3237195at2"/>